<dbReference type="eggNOG" id="COG0154">
    <property type="taxonomic scope" value="Bacteria"/>
</dbReference>
<dbReference type="Proteomes" id="UP000093695">
    <property type="component" value="Chromosome"/>
</dbReference>
<evidence type="ECO:0000256" key="2">
    <source>
        <dbReference type="SAM" id="MobiDB-lite"/>
    </source>
</evidence>
<organism evidence="4 5">
    <name type="scientific">Amycolatopsis orientalis</name>
    <name type="common">Nocardia orientalis</name>
    <dbReference type="NCBI Taxonomy" id="31958"/>
    <lineage>
        <taxon>Bacteria</taxon>
        <taxon>Bacillati</taxon>
        <taxon>Actinomycetota</taxon>
        <taxon>Actinomycetes</taxon>
        <taxon>Pseudonocardiales</taxon>
        <taxon>Pseudonocardiaceae</taxon>
        <taxon>Amycolatopsis</taxon>
    </lineage>
</organism>
<dbReference type="KEGG" id="aori:SD37_05970"/>
<dbReference type="EMBL" id="CP016174">
    <property type="protein sequence ID" value="ANN15245.1"/>
    <property type="molecule type" value="Genomic_DNA"/>
</dbReference>
<dbReference type="PANTHER" id="PTHR11895">
    <property type="entry name" value="TRANSAMIDASE"/>
    <property type="match status" value="1"/>
</dbReference>
<dbReference type="Pfam" id="PF01425">
    <property type="entry name" value="Amidase"/>
    <property type="match status" value="1"/>
</dbReference>
<comment type="similarity">
    <text evidence="1">Belongs to the amidase family.</text>
</comment>
<accession>A0A193BSS3</accession>
<evidence type="ECO:0000313" key="5">
    <source>
        <dbReference type="Proteomes" id="UP000093695"/>
    </source>
</evidence>
<dbReference type="PANTHER" id="PTHR11895:SF7">
    <property type="entry name" value="GLUTAMYL-TRNA(GLN) AMIDOTRANSFERASE SUBUNIT A, MITOCHONDRIAL"/>
    <property type="match status" value="1"/>
</dbReference>
<feature type="domain" description="Amidase" evidence="3">
    <location>
        <begin position="22"/>
        <end position="423"/>
    </location>
</feature>
<dbReference type="SUPFAM" id="SSF75304">
    <property type="entry name" value="Amidase signature (AS) enzymes"/>
    <property type="match status" value="1"/>
</dbReference>
<keyword evidence="5" id="KW-1185">Reference proteome</keyword>
<protein>
    <submittedName>
        <fullName evidence="4">Amidase</fullName>
    </submittedName>
</protein>
<dbReference type="RefSeq" id="WP_044852201.1">
    <property type="nucleotide sequence ID" value="NZ_CP016174.1"/>
</dbReference>
<dbReference type="STRING" id="31958.SD37_05970"/>
<sequence length="450" mass="46591">MVKTAVEIAAAVRAKELDPVQVTREALARIEAADGVIGAFRLVRADEALAEAAAVAERADLADLPLAGVPIAVKDVTAVEGEYASWGSRAGSSTVSTEDGEIARRLRAAGAVIVGLTRVPELCVWPSSDGPDGTARNPRNPSYAAGGSSGGSAAAVAAGLVPIAHGTDGLGSIRLPSAICGIVGLKPGKDVVRIPGENGWFGLSTHGPMTTTVADAAVLMSVLAGQPGLADPTDPKRSRIALSTQVPLTRAPLPGAFSRAVTRAGDLLRASGHTVVRGTPRYTAGAVGGLFARWVAGPAEQADGYDLAALQPRTRAHVRLGRLLATRVRESTRDRWLERAEEFFAEHDVLITPMLASLPLKARTWHRSRWLTNVLPSVRVAGFAGFWNLAGYPAMSVPVGVHPSGIPACVQLVAAPGGEALLLGLAAQLEAANPWPRTIRGGTAAHVGTY</sequence>
<dbReference type="InterPro" id="IPR023631">
    <property type="entry name" value="Amidase_dom"/>
</dbReference>
<dbReference type="GO" id="GO:0003824">
    <property type="term" value="F:catalytic activity"/>
    <property type="evidence" value="ECO:0007669"/>
    <property type="project" value="InterPro"/>
</dbReference>
<dbReference type="InterPro" id="IPR036928">
    <property type="entry name" value="AS_sf"/>
</dbReference>
<dbReference type="Gene3D" id="3.90.1300.10">
    <property type="entry name" value="Amidase signature (AS) domain"/>
    <property type="match status" value="1"/>
</dbReference>
<name>A0A193BSS3_AMYOR</name>
<reference evidence="4 5" key="1">
    <citation type="journal article" date="2015" name="Genome Announc.">
        <title>Draft Genome Sequence of Norvancomycin-Producing Strain Amycolatopsis orientalis CPCC200066.</title>
        <authorList>
            <person name="Lei X."/>
            <person name="Yuan F."/>
            <person name="Shi Y."/>
            <person name="Li X."/>
            <person name="Wang L."/>
            <person name="Hong B."/>
        </authorList>
    </citation>
    <scope>NUCLEOTIDE SEQUENCE [LARGE SCALE GENOMIC DNA]</scope>
    <source>
        <strain evidence="4 5">B-37</strain>
    </source>
</reference>
<gene>
    <name evidence="4" type="ORF">SD37_05970</name>
</gene>
<dbReference type="AlphaFoldDB" id="A0A193BSS3"/>
<evidence type="ECO:0000259" key="3">
    <source>
        <dbReference type="Pfam" id="PF01425"/>
    </source>
</evidence>
<feature type="region of interest" description="Disordered" evidence="2">
    <location>
        <begin position="127"/>
        <end position="148"/>
    </location>
</feature>
<dbReference type="InterPro" id="IPR000120">
    <property type="entry name" value="Amidase"/>
</dbReference>
<evidence type="ECO:0000313" key="4">
    <source>
        <dbReference type="EMBL" id="ANN15245.1"/>
    </source>
</evidence>
<evidence type="ECO:0000256" key="1">
    <source>
        <dbReference type="ARBA" id="ARBA00009199"/>
    </source>
</evidence>
<proteinExistence type="inferred from homology"/>